<dbReference type="PANTHER" id="PTHR43747">
    <property type="entry name" value="FAD-BINDING PROTEIN"/>
    <property type="match status" value="1"/>
</dbReference>
<organism evidence="1">
    <name type="scientific">mine drainage metagenome</name>
    <dbReference type="NCBI Taxonomy" id="410659"/>
    <lineage>
        <taxon>unclassified sequences</taxon>
        <taxon>metagenomes</taxon>
        <taxon>ecological metagenomes</taxon>
    </lineage>
</organism>
<dbReference type="Pfam" id="PF04820">
    <property type="entry name" value="Trp_halogenase"/>
    <property type="match status" value="1"/>
</dbReference>
<feature type="non-terminal residue" evidence="1">
    <location>
        <position position="57"/>
    </location>
</feature>
<dbReference type="GO" id="GO:0004497">
    <property type="term" value="F:monooxygenase activity"/>
    <property type="evidence" value="ECO:0007669"/>
    <property type="project" value="InterPro"/>
</dbReference>
<dbReference type="EMBL" id="AUZX01007602">
    <property type="protein sequence ID" value="EQD58760.1"/>
    <property type="molecule type" value="Genomic_DNA"/>
</dbReference>
<proteinExistence type="predicted"/>
<dbReference type="PANTHER" id="PTHR43747:SF4">
    <property type="entry name" value="FLAVIN-DEPENDENT TRYPTOPHAN HALOGENASE"/>
    <property type="match status" value="1"/>
</dbReference>
<dbReference type="SUPFAM" id="SSF51905">
    <property type="entry name" value="FAD/NAD(P)-binding domain"/>
    <property type="match status" value="1"/>
</dbReference>
<gene>
    <name evidence="1" type="ORF">B1A_10669</name>
</gene>
<dbReference type="AlphaFoldDB" id="T1BY73"/>
<reference evidence="1" key="2">
    <citation type="journal article" date="2014" name="ISME J.">
        <title>Microbial stratification in low pH oxic and suboxic macroscopic growths along an acid mine drainage.</title>
        <authorList>
            <person name="Mendez-Garcia C."/>
            <person name="Mesa V."/>
            <person name="Sprenger R.R."/>
            <person name="Richter M."/>
            <person name="Diez M.S."/>
            <person name="Solano J."/>
            <person name="Bargiela R."/>
            <person name="Golyshina O.V."/>
            <person name="Manteca A."/>
            <person name="Ramos J.L."/>
            <person name="Gallego J.R."/>
            <person name="Llorente I."/>
            <person name="Martins Dos Santos V.A."/>
            <person name="Jensen O.N."/>
            <person name="Pelaez A.I."/>
            <person name="Sanchez J."/>
            <person name="Ferrer M."/>
        </authorList>
    </citation>
    <scope>NUCLEOTIDE SEQUENCE</scope>
</reference>
<comment type="caution">
    <text evidence="1">The sequence shown here is derived from an EMBL/GenBank/DDBJ whole genome shotgun (WGS) entry which is preliminary data.</text>
</comment>
<dbReference type="Gene3D" id="3.50.50.60">
    <property type="entry name" value="FAD/NAD(P)-binding domain"/>
    <property type="match status" value="1"/>
</dbReference>
<accession>T1BY73</accession>
<dbReference type="InterPro" id="IPR036188">
    <property type="entry name" value="FAD/NAD-bd_sf"/>
</dbReference>
<reference evidence="1" key="1">
    <citation type="submission" date="2013-08" db="EMBL/GenBank/DDBJ databases">
        <authorList>
            <person name="Mendez C."/>
            <person name="Richter M."/>
            <person name="Ferrer M."/>
            <person name="Sanchez J."/>
        </authorList>
    </citation>
    <scope>NUCLEOTIDE SEQUENCE</scope>
</reference>
<name>T1BY73_9ZZZZ</name>
<dbReference type="InterPro" id="IPR050816">
    <property type="entry name" value="Flavin-dep_Halogenase_NPB"/>
</dbReference>
<dbReference type="InterPro" id="IPR006905">
    <property type="entry name" value="Flavin_halogenase"/>
</dbReference>
<evidence type="ECO:0000313" key="1">
    <source>
        <dbReference type="EMBL" id="EQD58760.1"/>
    </source>
</evidence>
<sequence>MPTSQSVKNIVIVGGGTAGWMAAAACAKVLGPSYAVHLVESEEIGTIAVGEATVPHL</sequence>
<protein>
    <submittedName>
        <fullName evidence="1">Tryptophan halogenase</fullName>
    </submittedName>
</protein>